<name>A0A0F9F1Y8_9ZZZZ</name>
<sequence>MLAPEDRRSEPVFVLLRPREKQALESIAKADGKSRGGVLRDCFLAQHPEAEDGD</sequence>
<comment type="caution">
    <text evidence="1">The sequence shown here is derived from an EMBL/GenBank/DDBJ whole genome shotgun (WGS) entry which is preliminary data.</text>
</comment>
<dbReference type="AlphaFoldDB" id="A0A0F9F1Y8"/>
<proteinExistence type="predicted"/>
<organism evidence="1">
    <name type="scientific">marine sediment metagenome</name>
    <dbReference type="NCBI Taxonomy" id="412755"/>
    <lineage>
        <taxon>unclassified sequences</taxon>
        <taxon>metagenomes</taxon>
        <taxon>ecological metagenomes</taxon>
    </lineage>
</organism>
<dbReference type="EMBL" id="LAZR01034514">
    <property type="protein sequence ID" value="KKL45092.1"/>
    <property type="molecule type" value="Genomic_DNA"/>
</dbReference>
<evidence type="ECO:0008006" key="2">
    <source>
        <dbReference type="Google" id="ProtNLM"/>
    </source>
</evidence>
<accession>A0A0F9F1Y8</accession>
<reference evidence="1" key="1">
    <citation type="journal article" date="2015" name="Nature">
        <title>Complex archaea that bridge the gap between prokaryotes and eukaryotes.</title>
        <authorList>
            <person name="Spang A."/>
            <person name="Saw J.H."/>
            <person name="Jorgensen S.L."/>
            <person name="Zaremba-Niedzwiedzka K."/>
            <person name="Martijn J."/>
            <person name="Lind A.E."/>
            <person name="van Eijk R."/>
            <person name="Schleper C."/>
            <person name="Guy L."/>
            <person name="Ettema T.J."/>
        </authorList>
    </citation>
    <scope>NUCLEOTIDE SEQUENCE</scope>
</reference>
<gene>
    <name evidence="1" type="ORF">LCGC14_2359150</name>
</gene>
<protein>
    <recommendedName>
        <fullName evidence="2">Ribbon-helix-helix protein CopG domain-containing protein</fullName>
    </recommendedName>
</protein>
<evidence type="ECO:0000313" key="1">
    <source>
        <dbReference type="EMBL" id="KKL45092.1"/>
    </source>
</evidence>